<feature type="compositionally biased region" description="Polar residues" evidence="1">
    <location>
        <begin position="607"/>
        <end position="630"/>
    </location>
</feature>
<feature type="compositionally biased region" description="Basic and acidic residues" evidence="1">
    <location>
        <begin position="466"/>
        <end position="482"/>
    </location>
</feature>
<evidence type="ECO:0000313" key="3">
    <source>
        <dbReference type="Proteomes" id="UP000242188"/>
    </source>
</evidence>
<feature type="compositionally biased region" description="Basic and acidic residues" evidence="1">
    <location>
        <begin position="907"/>
        <end position="933"/>
    </location>
</feature>
<feature type="region of interest" description="Disordered" evidence="1">
    <location>
        <begin position="787"/>
        <end position="817"/>
    </location>
</feature>
<feature type="compositionally biased region" description="Basic and acidic residues" evidence="1">
    <location>
        <begin position="322"/>
        <end position="351"/>
    </location>
</feature>
<keyword evidence="3" id="KW-1185">Reference proteome</keyword>
<feature type="compositionally biased region" description="Basic and acidic residues" evidence="1">
    <location>
        <begin position="542"/>
        <end position="564"/>
    </location>
</feature>
<feature type="compositionally biased region" description="Basic and acidic residues" evidence="1">
    <location>
        <begin position="575"/>
        <end position="591"/>
    </location>
</feature>
<accession>A0A210PQT0</accession>
<sequence>MSELFPLAISEYMGDEDIKSVSSETKQEEENTKQEREQPKQTTEQTPKQTTEQTNPDQGEQDDEDAGKFNTDHLLQEVSEKLLLHGSKECLEEAIDSGIINKTNINNETVDESNLETDHTRKEDGEVIIEKPNIVENKANENSASVNGESVEQQEKQDVETLPESTELSTNAGGNVESAVRLDTEINPESAELSTKVGGNVESDTKTKRVQHAESGNFESVKKAEQSEGKKTPESVEQLETVDNEPVEKSNQSKVDKLETVKLSTNDDVETVAQKDQTENETNEEPSNVDSLTQAETVGKTGHLKKTEGETANESENFQTKPAEKTDSVLHSNDDLVENRASQKSEGKSDSHTGQNLESLSDNENEFDIHQSQDCREAISNKPEPENKMDDNNLSQENVNSVNNNDAENASKENGMSYANPVSSDQRKPDDSYETPQEVKSDRTNDEDVLSERKTVQIDQSEGDEQQQRDIKNASEPERELTSDQDEADPANADYETKDSSKVDDDDQTRNDFTDTDNAYETEIRSESKDERRYSEDEDKEGEEHKEIPDETYEGIHDDYEQKSRRSYSSMSSRSTDDAKSAKDEKGKPFKQDQSQQSKKSVRMDENVQSNQPRTASTKPKGNTPSSPSPAQKHATRNSSRSAQPFSRPVHKPEATTKAVSYTSLRRPKTSNYGSMISRESNKKKDYFQEELRRLRVRLGKDAENIKKPQFKEHVPFVWTSLEPYYNTYVPNYLINLPDEELQPQRPVSRGRPSQGDDFHQGYTTRSTAIGLCDPWIDLRMDQSILPKLEQPKQGKDKPKAQKKKKDASQKAGSTRLPKFPVVDFNAKKENATRKFPYNEVAKFRTELKGRFSSNAQKKVDMDYQRTKDDFYRMDLHRLDEVHPLNRPHMRKTYFAYLQNTPGSRKAVKDCVKTLDTDESGPRQDTPLEEKQHQQAVASN</sequence>
<feature type="region of interest" description="Disordered" evidence="1">
    <location>
        <begin position="741"/>
        <end position="763"/>
    </location>
</feature>
<organism evidence="2 3">
    <name type="scientific">Mizuhopecten yessoensis</name>
    <name type="common">Japanese scallop</name>
    <name type="synonym">Patinopecten yessoensis</name>
    <dbReference type="NCBI Taxonomy" id="6573"/>
    <lineage>
        <taxon>Eukaryota</taxon>
        <taxon>Metazoa</taxon>
        <taxon>Spiralia</taxon>
        <taxon>Lophotrochozoa</taxon>
        <taxon>Mollusca</taxon>
        <taxon>Bivalvia</taxon>
        <taxon>Autobranchia</taxon>
        <taxon>Pteriomorphia</taxon>
        <taxon>Pectinida</taxon>
        <taxon>Pectinoidea</taxon>
        <taxon>Pectinidae</taxon>
        <taxon>Mizuhopecten</taxon>
    </lineage>
</organism>
<feature type="compositionally biased region" description="Polar residues" evidence="1">
    <location>
        <begin position="658"/>
        <end position="678"/>
    </location>
</feature>
<feature type="compositionally biased region" description="Basic and acidic residues" evidence="1">
    <location>
        <begin position="367"/>
        <end position="391"/>
    </location>
</feature>
<name>A0A210PQT0_MIZYE</name>
<dbReference type="AlphaFoldDB" id="A0A210PQT0"/>
<comment type="caution">
    <text evidence="2">The sequence shown here is derived from an EMBL/GenBank/DDBJ whole genome shotgun (WGS) entry which is preliminary data.</text>
</comment>
<feature type="compositionally biased region" description="Basic and acidic residues" evidence="1">
    <location>
        <begin position="425"/>
        <end position="456"/>
    </location>
</feature>
<dbReference type="Proteomes" id="UP000242188">
    <property type="component" value="Unassembled WGS sequence"/>
</dbReference>
<feature type="compositionally biased region" description="Low complexity" evidence="1">
    <location>
        <begin position="392"/>
        <end position="408"/>
    </location>
</feature>
<dbReference type="OrthoDB" id="5975019at2759"/>
<evidence type="ECO:0000313" key="2">
    <source>
        <dbReference type="EMBL" id="OWF38841.1"/>
    </source>
</evidence>
<gene>
    <name evidence="2" type="ORF">KP79_PYT23691</name>
</gene>
<feature type="region of interest" description="Disordered" evidence="1">
    <location>
        <begin position="132"/>
        <end position="678"/>
    </location>
</feature>
<evidence type="ECO:0000256" key="1">
    <source>
        <dbReference type="SAM" id="MobiDB-lite"/>
    </source>
</evidence>
<feature type="compositionally biased region" description="Polar residues" evidence="1">
    <location>
        <begin position="310"/>
        <end position="320"/>
    </location>
</feature>
<feature type="compositionally biased region" description="Basic and acidic residues" evidence="1">
    <location>
        <begin position="495"/>
        <end position="513"/>
    </location>
</feature>
<protein>
    <submittedName>
        <fullName evidence="2">Uncharacterized protein</fullName>
    </submittedName>
</protein>
<feature type="compositionally biased region" description="Basic and acidic residues" evidence="1">
    <location>
        <begin position="220"/>
        <end position="234"/>
    </location>
</feature>
<feature type="compositionally biased region" description="Basic and acidic residues" evidence="1">
    <location>
        <begin position="25"/>
        <end position="39"/>
    </location>
</feature>
<feature type="compositionally biased region" description="Polar residues" evidence="1">
    <location>
        <begin position="140"/>
        <end position="151"/>
    </location>
</feature>
<feature type="compositionally biased region" description="Low complexity" evidence="1">
    <location>
        <begin position="40"/>
        <end position="54"/>
    </location>
</feature>
<reference evidence="2 3" key="1">
    <citation type="journal article" date="2017" name="Nat. Ecol. Evol.">
        <title>Scallop genome provides insights into evolution of bilaterian karyotype and development.</title>
        <authorList>
            <person name="Wang S."/>
            <person name="Zhang J."/>
            <person name="Jiao W."/>
            <person name="Li J."/>
            <person name="Xun X."/>
            <person name="Sun Y."/>
            <person name="Guo X."/>
            <person name="Huan P."/>
            <person name="Dong B."/>
            <person name="Zhang L."/>
            <person name="Hu X."/>
            <person name="Sun X."/>
            <person name="Wang J."/>
            <person name="Zhao C."/>
            <person name="Wang Y."/>
            <person name="Wang D."/>
            <person name="Huang X."/>
            <person name="Wang R."/>
            <person name="Lv J."/>
            <person name="Li Y."/>
            <person name="Zhang Z."/>
            <person name="Liu B."/>
            <person name="Lu W."/>
            <person name="Hui Y."/>
            <person name="Liang J."/>
            <person name="Zhou Z."/>
            <person name="Hou R."/>
            <person name="Li X."/>
            <person name="Liu Y."/>
            <person name="Li H."/>
            <person name="Ning X."/>
            <person name="Lin Y."/>
            <person name="Zhao L."/>
            <person name="Xing Q."/>
            <person name="Dou J."/>
            <person name="Li Y."/>
            <person name="Mao J."/>
            <person name="Guo H."/>
            <person name="Dou H."/>
            <person name="Li T."/>
            <person name="Mu C."/>
            <person name="Jiang W."/>
            <person name="Fu Q."/>
            <person name="Fu X."/>
            <person name="Miao Y."/>
            <person name="Liu J."/>
            <person name="Yu Q."/>
            <person name="Li R."/>
            <person name="Liao H."/>
            <person name="Li X."/>
            <person name="Kong Y."/>
            <person name="Jiang Z."/>
            <person name="Chourrout D."/>
            <person name="Li R."/>
            <person name="Bao Z."/>
        </authorList>
    </citation>
    <scope>NUCLEOTIDE SEQUENCE [LARGE SCALE GENOMIC DNA]</scope>
    <source>
        <strain evidence="2 3">PY_sf001</strain>
    </source>
</reference>
<feature type="compositionally biased region" description="Basic and acidic residues" evidence="1">
    <location>
        <begin position="790"/>
        <end position="800"/>
    </location>
</feature>
<feature type="compositionally biased region" description="Basic and acidic residues" evidence="1">
    <location>
        <begin position="522"/>
        <end position="535"/>
    </location>
</feature>
<feature type="compositionally biased region" description="Polar residues" evidence="1">
    <location>
        <begin position="285"/>
        <end position="296"/>
    </location>
</feature>
<feature type="compositionally biased region" description="Polar residues" evidence="1">
    <location>
        <begin position="163"/>
        <end position="173"/>
    </location>
</feature>
<proteinExistence type="predicted"/>
<feature type="region of interest" description="Disordered" evidence="1">
    <location>
        <begin position="1"/>
        <end position="73"/>
    </location>
</feature>
<feature type="region of interest" description="Disordered" evidence="1">
    <location>
        <begin position="905"/>
        <end position="940"/>
    </location>
</feature>
<dbReference type="EMBL" id="NEDP02005553">
    <property type="protein sequence ID" value="OWF38841.1"/>
    <property type="molecule type" value="Genomic_DNA"/>
</dbReference>